<dbReference type="Pfam" id="PF05485">
    <property type="entry name" value="THAP"/>
    <property type="match status" value="1"/>
</dbReference>
<dbReference type="EMBL" id="JARKHS020012271">
    <property type="protein sequence ID" value="KAK8777042.1"/>
    <property type="molecule type" value="Genomic_DNA"/>
</dbReference>
<proteinExistence type="predicted"/>
<dbReference type="SMART" id="SM00980">
    <property type="entry name" value="THAP"/>
    <property type="match status" value="1"/>
</dbReference>
<dbReference type="PANTHER" id="PTHR46927">
    <property type="entry name" value="AGAP005574-PA"/>
    <property type="match status" value="1"/>
</dbReference>
<accession>A0AAQ4EQL2</accession>
<dbReference type="AlphaFoldDB" id="A0AAQ4EQL2"/>
<evidence type="ECO:0000259" key="7">
    <source>
        <dbReference type="PROSITE" id="PS50950"/>
    </source>
</evidence>
<dbReference type="InterPro" id="IPR052224">
    <property type="entry name" value="THAP_domain_protein"/>
</dbReference>
<dbReference type="SUPFAM" id="SSF57716">
    <property type="entry name" value="Glucocorticoid receptor-like (DNA-binding domain)"/>
    <property type="match status" value="1"/>
</dbReference>
<evidence type="ECO:0000256" key="1">
    <source>
        <dbReference type="ARBA" id="ARBA00022723"/>
    </source>
</evidence>
<keyword evidence="3" id="KW-0862">Zinc</keyword>
<reference evidence="8 9" key="1">
    <citation type="journal article" date="2023" name="Arcadia Sci">
        <title>De novo assembly of a long-read Amblyomma americanum tick genome.</title>
        <authorList>
            <person name="Chou S."/>
            <person name="Poskanzer K.E."/>
            <person name="Rollins M."/>
            <person name="Thuy-Boun P.S."/>
        </authorList>
    </citation>
    <scope>NUCLEOTIDE SEQUENCE [LARGE SCALE GENOMIC DNA]</scope>
    <source>
        <strain evidence="8">F_SG_1</strain>
        <tissue evidence="8">Salivary glands</tissue>
    </source>
</reference>
<dbReference type="PANTHER" id="PTHR46927:SF3">
    <property type="entry name" value="THAP-TYPE DOMAIN-CONTAINING PROTEIN"/>
    <property type="match status" value="1"/>
</dbReference>
<dbReference type="GO" id="GO:0008270">
    <property type="term" value="F:zinc ion binding"/>
    <property type="evidence" value="ECO:0007669"/>
    <property type="project" value="UniProtKB-KW"/>
</dbReference>
<feature type="region of interest" description="Disordered" evidence="6">
    <location>
        <begin position="125"/>
        <end position="169"/>
    </location>
</feature>
<gene>
    <name evidence="8" type="ORF">V5799_029621</name>
</gene>
<evidence type="ECO:0000256" key="4">
    <source>
        <dbReference type="ARBA" id="ARBA00023125"/>
    </source>
</evidence>
<evidence type="ECO:0000256" key="6">
    <source>
        <dbReference type="SAM" id="MobiDB-lite"/>
    </source>
</evidence>
<evidence type="ECO:0000256" key="3">
    <source>
        <dbReference type="ARBA" id="ARBA00022833"/>
    </source>
</evidence>
<protein>
    <recommendedName>
        <fullName evidence="7">THAP-type domain-containing protein</fullName>
    </recommendedName>
</protein>
<dbReference type="PROSITE" id="PS50950">
    <property type="entry name" value="ZF_THAP"/>
    <property type="match status" value="1"/>
</dbReference>
<dbReference type="InterPro" id="IPR006612">
    <property type="entry name" value="THAP_Znf"/>
</dbReference>
<name>A0AAQ4EQL2_AMBAM</name>
<keyword evidence="9" id="KW-1185">Reference proteome</keyword>
<keyword evidence="1" id="KW-0479">Metal-binding</keyword>
<sequence length="225" mass="24664">MAQRGTAPSVRRKKATSVYCCVYGCHNSYANTARKLPRVEFYRFPWRSYEDERRERWIRAVRRARPDGELWQPVRGQTRICSAHFVGNRKSTIANHPAYVPSIFPSCYGRGDGAFPESKLERFNRAQRRSQSLPAAATQAAGGSGKQISPKGSPCSCGDEPQAPMASSSASVVTQTDDFFVGPCTLFLSVTLQSSASTQVAHSDTVDCGIQVDSSKRSTSTGPDE</sequence>
<feature type="domain" description="THAP-type" evidence="7">
    <location>
        <begin position="16"/>
        <end position="104"/>
    </location>
</feature>
<organism evidence="8 9">
    <name type="scientific">Amblyomma americanum</name>
    <name type="common">Lone star tick</name>
    <dbReference type="NCBI Taxonomy" id="6943"/>
    <lineage>
        <taxon>Eukaryota</taxon>
        <taxon>Metazoa</taxon>
        <taxon>Ecdysozoa</taxon>
        <taxon>Arthropoda</taxon>
        <taxon>Chelicerata</taxon>
        <taxon>Arachnida</taxon>
        <taxon>Acari</taxon>
        <taxon>Parasitiformes</taxon>
        <taxon>Ixodida</taxon>
        <taxon>Ixodoidea</taxon>
        <taxon>Ixodidae</taxon>
        <taxon>Amblyomminae</taxon>
        <taxon>Amblyomma</taxon>
    </lineage>
</organism>
<evidence type="ECO:0000313" key="9">
    <source>
        <dbReference type="Proteomes" id="UP001321473"/>
    </source>
</evidence>
<evidence type="ECO:0000256" key="5">
    <source>
        <dbReference type="PROSITE-ProRule" id="PRU00309"/>
    </source>
</evidence>
<evidence type="ECO:0000256" key="2">
    <source>
        <dbReference type="ARBA" id="ARBA00022771"/>
    </source>
</evidence>
<dbReference type="GO" id="GO:0003677">
    <property type="term" value="F:DNA binding"/>
    <property type="evidence" value="ECO:0007669"/>
    <property type="project" value="UniProtKB-UniRule"/>
</dbReference>
<keyword evidence="4 5" id="KW-0238">DNA-binding</keyword>
<evidence type="ECO:0000313" key="8">
    <source>
        <dbReference type="EMBL" id="KAK8777042.1"/>
    </source>
</evidence>
<comment type="caution">
    <text evidence="8">The sequence shown here is derived from an EMBL/GenBank/DDBJ whole genome shotgun (WGS) entry which is preliminary data.</text>
</comment>
<keyword evidence="2 5" id="KW-0863">Zinc-finger</keyword>
<dbReference type="Proteomes" id="UP001321473">
    <property type="component" value="Unassembled WGS sequence"/>
</dbReference>